<evidence type="ECO:0000313" key="7">
    <source>
        <dbReference type="EMBL" id="GAD05785.1"/>
    </source>
</evidence>
<dbReference type="PANTHER" id="PTHR43820">
    <property type="entry name" value="HIGH-AFFINITY BRANCHED-CHAIN AMINO ACID TRANSPORT ATP-BINDING PROTEIN LIVF"/>
    <property type="match status" value="1"/>
</dbReference>
<reference evidence="8" key="1">
    <citation type="journal article" date="2013" name="Genome">
        <title>Draft Genome Sequences of Porphyromonas crevioricanis JCM 15906T and Porphyromonas cansulci JCM 13913T Isolated from a Canine Oral Cavity.</title>
        <authorList>
            <person name="Sakamoto M."/>
            <person name="Tanaka N."/>
            <person name="Shiwa Y."/>
            <person name="Yoshikawa H."/>
            <person name="Ohkuma M."/>
        </authorList>
    </citation>
    <scope>NUCLEOTIDE SEQUENCE [LARGE SCALE GENOMIC DNA]</scope>
    <source>
        <strain evidence="8">JCM 15906</strain>
    </source>
</reference>
<dbReference type="Proteomes" id="UP000018031">
    <property type="component" value="Unassembled WGS sequence"/>
</dbReference>
<sequence length="235" mass="26224">MSTLLDIRHINSGYGQKQVLHDISLQIGEGEIVLLVGSNGSGKSTLFKVIYGLLEAWSGEISFEGASLQSPQLHTPASRLIGRGLMYIPQKGELYEDMSVRDNLYCSLLHLGCKSEIDSRMEEVLEQMPLLKKRSKQTAGRLSGGERKMLSLGMVMANKPRLLLYDEPLAGLSEDNTEQVLDYIQKLKAQGTSIVLIEHRIRELMGHVDRVLGLRLGRLYTGDLNTLDNIKQFIV</sequence>
<dbReference type="SUPFAM" id="SSF52540">
    <property type="entry name" value="P-loop containing nucleoside triphosphate hydrolases"/>
    <property type="match status" value="1"/>
</dbReference>
<keyword evidence="5" id="KW-0029">Amino-acid transport</keyword>
<dbReference type="EMBL" id="BAOU01000040">
    <property type="protein sequence ID" value="GAD05785.1"/>
    <property type="molecule type" value="Genomic_DNA"/>
</dbReference>
<evidence type="ECO:0000256" key="4">
    <source>
        <dbReference type="ARBA" id="ARBA00022840"/>
    </source>
</evidence>
<keyword evidence="3" id="KW-0547">Nucleotide-binding</keyword>
<dbReference type="Gene3D" id="3.40.50.300">
    <property type="entry name" value="P-loop containing nucleotide triphosphate hydrolases"/>
    <property type="match status" value="1"/>
</dbReference>
<dbReference type="RefSeq" id="WP_023938038.1">
    <property type="nucleotide sequence ID" value="NZ_BAOU01000040.1"/>
</dbReference>
<dbReference type="InterPro" id="IPR027417">
    <property type="entry name" value="P-loop_NTPase"/>
</dbReference>
<feature type="domain" description="ABC transporter" evidence="6">
    <location>
        <begin position="5"/>
        <end position="234"/>
    </location>
</feature>
<keyword evidence="2" id="KW-0813">Transport</keyword>
<dbReference type="AlphaFoldDB" id="T1DSN8"/>
<accession>T1DSN8</accession>
<dbReference type="GO" id="GO:0015658">
    <property type="term" value="F:branched-chain amino acid transmembrane transporter activity"/>
    <property type="evidence" value="ECO:0007669"/>
    <property type="project" value="TreeGrafter"/>
</dbReference>
<protein>
    <submittedName>
        <fullName evidence="7">Branched chain amino acid transport ATP-binding protein</fullName>
    </submittedName>
</protein>
<dbReference type="PANTHER" id="PTHR43820:SF4">
    <property type="entry name" value="HIGH-AFFINITY BRANCHED-CHAIN AMINO ACID TRANSPORT ATP-BINDING PROTEIN LIVF"/>
    <property type="match status" value="1"/>
</dbReference>
<evidence type="ECO:0000256" key="5">
    <source>
        <dbReference type="ARBA" id="ARBA00022970"/>
    </source>
</evidence>
<evidence type="ECO:0000256" key="2">
    <source>
        <dbReference type="ARBA" id="ARBA00022448"/>
    </source>
</evidence>
<dbReference type="InterPro" id="IPR003593">
    <property type="entry name" value="AAA+_ATPase"/>
</dbReference>
<evidence type="ECO:0000259" key="6">
    <source>
        <dbReference type="PROSITE" id="PS50893"/>
    </source>
</evidence>
<dbReference type="Pfam" id="PF00005">
    <property type="entry name" value="ABC_tran"/>
    <property type="match status" value="1"/>
</dbReference>
<comment type="caution">
    <text evidence="7">The sequence shown here is derived from an EMBL/GenBank/DDBJ whole genome shotgun (WGS) entry which is preliminary data.</text>
</comment>
<dbReference type="InterPro" id="IPR052156">
    <property type="entry name" value="BCAA_Transport_ATP-bd_LivF"/>
</dbReference>
<dbReference type="GO" id="GO:0015807">
    <property type="term" value="P:L-amino acid transport"/>
    <property type="evidence" value="ECO:0007669"/>
    <property type="project" value="TreeGrafter"/>
</dbReference>
<proteinExistence type="inferred from homology"/>
<dbReference type="InterPro" id="IPR003439">
    <property type="entry name" value="ABC_transporter-like_ATP-bd"/>
</dbReference>
<dbReference type="PROSITE" id="PS50893">
    <property type="entry name" value="ABC_TRANSPORTER_2"/>
    <property type="match status" value="1"/>
</dbReference>
<dbReference type="SMART" id="SM00382">
    <property type="entry name" value="AAA"/>
    <property type="match status" value="1"/>
</dbReference>
<dbReference type="InterPro" id="IPR017871">
    <property type="entry name" value="ABC_transporter-like_CS"/>
</dbReference>
<dbReference type="PROSITE" id="PS00211">
    <property type="entry name" value="ABC_TRANSPORTER_1"/>
    <property type="match status" value="1"/>
</dbReference>
<dbReference type="GO" id="GO:0016887">
    <property type="term" value="F:ATP hydrolysis activity"/>
    <property type="evidence" value="ECO:0007669"/>
    <property type="project" value="InterPro"/>
</dbReference>
<gene>
    <name evidence="7" type="ORF">PORCRE_1493</name>
</gene>
<organism evidence="7 8">
    <name type="scientific">Porphyromonas crevioricanis JCM 15906</name>
    <dbReference type="NCBI Taxonomy" id="1305617"/>
    <lineage>
        <taxon>Bacteria</taxon>
        <taxon>Pseudomonadati</taxon>
        <taxon>Bacteroidota</taxon>
        <taxon>Bacteroidia</taxon>
        <taxon>Bacteroidales</taxon>
        <taxon>Porphyromonadaceae</taxon>
        <taxon>Porphyromonas</taxon>
    </lineage>
</organism>
<name>T1DSN8_9PORP</name>
<evidence type="ECO:0000313" key="8">
    <source>
        <dbReference type="Proteomes" id="UP000018031"/>
    </source>
</evidence>
<evidence type="ECO:0000256" key="3">
    <source>
        <dbReference type="ARBA" id="ARBA00022741"/>
    </source>
</evidence>
<comment type="similarity">
    <text evidence="1">Belongs to the ABC transporter superfamily.</text>
</comment>
<evidence type="ECO:0000256" key="1">
    <source>
        <dbReference type="ARBA" id="ARBA00005417"/>
    </source>
</evidence>
<dbReference type="GO" id="GO:0005524">
    <property type="term" value="F:ATP binding"/>
    <property type="evidence" value="ECO:0007669"/>
    <property type="project" value="UniProtKB-KW"/>
</dbReference>
<reference evidence="7 8" key="2">
    <citation type="journal article" date="2013" name="Genome Announc.">
        <title>Draft Genome Sequences of Porphyromonas crevioricanis JCM 15906T and Porphyromonas cansulci JCM 13913T Isolated from a Canine Oral Cavity.</title>
        <authorList>
            <person name="Sakamoto M."/>
            <person name="Tanaka N."/>
            <person name="Shiwa Y."/>
            <person name="Yoshikawa H."/>
            <person name="Ohkuma M."/>
        </authorList>
    </citation>
    <scope>NUCLEOTIDE SEQUENCE [LARGE SCALE GENOMIC DNA]</scope>
    <source>
        <strain evidence="7 8">JCM 15906</strain>
    </source>
</reference>
<keyword evidence="4 7" id="KW-0067">ATP-binding</keyword>